<dbReference type="Gene3D" id="1.25.40.10">
    <property type="entry name" value="Tetratricopeptide repeat domain"/>
    <property type="match status" value="1"/>
</dbReference>
<evidence type="ECO:0000313" key="6">
    <source>
        <dbReference type="Proteomes" id="UP000250462"/>
    </source>
</evidence>
<comment type="caution">
    <text evidence="5">The sequence shown here is derived from an EMBL/GenBank/DDBJ whole genome shotgun (WGS) entry which is preliminary data.</text>
</comment>
<keyword evidence="2" id="KW-0067">ATP-binding</keyword>
<evidence type="ECO:0000256" key="1">
    <source>
        <dbReference type="ARBA" id="ARBA00022741"/>
    </source>
</evidence>
<evidence type="ECO:0000259" key="4">
    <source>
        <dbReference type="Pfam" id="PF13191"/>
    </source>
</evidence>
<dbReference type="SUPFAM" id="SSF52540">
    <property type="entry name" value="P-loop containing nucleoside triphosphate hydrolases"/>
    <property type="match status" value="1"/>
</dbReference>
<organism evidence="5 6">
    <name type="scientific">Phytoactinopolyspora halophila</name>
    <dbReference type="NCBI Taxonomy" id="1981511"/>
    <lineage>
        <taxon>Bacteria</taxon>
        <taxon>Bacillati</taxon>
        <taxon>Actinomycetota</taxon>
        <taxon>Actinomycetes</taxon>
        <taxon>Jiangellales</taxon>
        <taxon>Jiangellaceae</taxon>
        <taxon>Phytoactinopolyspora</taxon>
    </lineage>
</organism>
<dbReference type="Pfam" id="PF13191">
    <property type="entry name" value="AAA_16"/>
    <property type="match status" value="1"/>
</dbReference>
<dbReference type="InterPro" id="IPR011990">
    <property type="entry name" value="TPR-like_helical_dom_sf"/>
</dbReference>
<name>A0A329QA61_9ACTN</name>
<dbReference type="GO" id="GO:0004016">
    <property type="term" value="F:adenylate cyclase activity"/>
    <property type="evidence" value="ECO:0007669"/>
    <property type="project" value="TreeGrafter"/>
</dbReference>
<evidence type="ECO:0000256" key="2">
    <source>
        <dbReference type="ARBA" id="ARBA00022840"/>
    </source>
</evidence>
<dbReference type="EMBL" id="QMIG01000049">
    <property type="protein sequence ID" value="RAW09234.1"/>
    <property type="molecule type" value="Genomic_DNA"/>
</dbReference>
<keyword evidence="1" id="KW-0547">Nucleotide-binding</keyword>
<dbReference type="OrthoDB" id="134712at2"/>
<feature type="coiled-coil region" evidence="3">
    <location>
        <begin position="564"/>
        <end position="591"/>
    </location>
</feature>
<dbReference type="Proteomes" id="UP000250462">
    <property type="component" value="Unassembled WGS sequence"/>
</dbReference>
<dbReference type="PANTHER" id="PTHR16305">
    <property type="entry name" value="TESTICULAR SOLUBLE ADENYLYL CYCLASE"/>
    <property type="match status" value="1"/>
</dbReference>
<dbReference type="SUPFAM" id="SSF48452">
    <property type="entry name" value="TPR-like"/>
    <property type="match status" value="1"/>
</dbReference>
<dbReference type="GO" id="GO:0005737">
    <property type="term" value="C:cytoplasm"/>
    <property type="evidence" value="ECO:0007669"/>
    <property type="project" value="TreeGrafter"/>
</dbReference>
<gene>
    <name evidence="5" type="ORF">DPM12_22060</name>
</gene>
<keyword evidence="3" id="KW-0175">Coiled coil</keyword>
<dbReference type="InterPro" id="IPR027417">
    <property type="entry name" value="P-loop_NTPase"/>
</dbReference>
<dbReference type="InterPro" id="IPR041664">
    <property type="entry name" value="AAA_16"/>
</dbReference>
<sequence length="673" mass="73780">MTTTLIGRDGPATRLRAEMDRTASHGGLVFVTGEAGVGKTALVTRMLDEADREGNVVASGAAWDREGAPGYWPWVQVVRRLARELDGDEWQRAADAAGAGLSFLLGEITEPPPVDDLDDATFWMYDAVTTLLVTIARDRPLIIALEDLHWADASTLHLLEFVVRHTWFERLLVVGTYRDVEVETPGHPLQKLLRPLEMKATTITLTGLDVADVGALISQVTGLETDHEIVTAVHRRTGGNPLYIEQLARLWHVGNPVDIVPPGIRDALHRHLERLPTPLLSALTDAAVIGPEFHRHLLAAVTGRTGAEIHQLLQQAALTRLVLPLEAGRFRFAHDLVREILYESTGPEQRRRTHAAVARALHNAGDDGVAPAHLAHHAYLAVPDIAPADAIQHLLAAGREASCRLAADEAETHYRRALELVPDDSPGDRASIMLRLADQERRAGSPEAARRTLVTAAELAERDGDLLNRIRTALDELSGPASQAEAGDDAAVNSFRFDGAVWTLSFAGRTIHMPDAKGLHDLHTLLSRPGTDVPVVDLLTARSGDDARSARRFGGDDVLDDTAKEQYRQRLSQLDEEIDLALDRRDDERAAQLDRERTALLDQLRQAAGLGGRTRSLGDEAERSRKTVTARIRDVLRRLDERHPELAAHLRTTVSTGIACRYDPPADGASWDL</sequence>
<feature type="domain" description="Orc1-like AAA ATPase" evidence="4">
    <location>
        <begin position="5"/>
        <end position="174"/>
    </location>
</feature>
<dbReference type="GO" id="GO:0005524">
    <property type="term" value="F:ATP binding"/>
    <property type="evidence" value="ECO:0007669"/>
    <property type="project" value="UniProtKB-KW"/>
</dbReference>
<reference evidence="5 6" key="1">
    <citation type="submission" date="2018-06" db="EMBL/GenBank/DDBJ databases">
        <title>Phytoactinopolyspora halophila sp. nov., a novel halophilic actinomycete isolated from a saline soil in China.</title>
        <authorList>
            <person name="Tang S.-K."/>
        </authorList>
    </citation>
    <scope>NUCLEOTIDE SEQUENCE [LARGE SCALE GENOMIC DNA]</scope>
    <source>
        <strain evidence="5 6">YIM 96934</strain>
    </source>
</reference>
<keyword evidence="6" id="KW-1185">Reference proteome</keyword>
<accession>A0A329QA61</accession>
<proteinExistence type="predicted"/>
<evidence type="ECO:0000256" key="3">
    <source>
        <dbReference type="SAM" id="Coils"/>
    </source>
</evidence>
<dbReference type="AlphaFoldDB" id="A0A329QA61"/>
<dbReference type="PANTHER" id="PTHR16305:SF35">
    <property type="entry name" value="TRANSCRIPTIONAL ACTIVATOR DOMAIN"/>
    <property type="match status" value="1"/>
</dbReference>
<protein>
    <recommendedName>
        <fullName evidence="4">Orc1-like AAA ATPase domain-containing protein</fullName>
    </recommendedName>
</protein>
<dbReference type="RefSeq" id="WP_112260513.1">
    <property type="nucleotide sequence ID" value="NZ_QMIG01000049.1"/>
</dbReference>
<evidence type="ECO:0000313" key="5">
    <source>
        <dbReference type="EMBL" id="RAW09234.1"/>
    </source>
</evidence>